<dbReference type="Gene3D" id="3.20.20.70">
    <property type="entry name" value="Aldolase class I"/>
    <property type="match status" value="1"/>
</dbReference>
<dbReference type="EMBL" id="CU459003">
    <property type="protein sequence ID" value="CAM77245.1"/>
    <property type="molecule type" value="Genomic_DNA"/>
</dbReference>
<dbReference type="PANTHER" id="PTHR20857:SF23">
    <property type="entry name" value="THIAMINE BIOSYNTHETIC BIFUNCTIONAL ENZYME"/>
    <property type="match status" value="1"/>
</dbReference>
<dbReference type="GO" id="GO:0005737">
    <property type="term" value="C:cytoplasm"/>
    <property type="evidence" value="ECO:0007669"/>
    <property type="project" value="TreeGrafter"/>
</dbReference>
<evidence type="ECO:0000259" key="3">
    <source>
        <dbReference type="Pfam" id="PF02581"/>
    </source>
</evidence>
<name>A4U2Y8_9PROT</name>
<dbReference type="SUPFAM" id="SSF51391">
    <property type="entry name" value="Thiamin phosphate synthase"/>
    <property type="match status" value="1"/>
</dbReference>
<dbReference type="Pfam" id="PF02581">
    <property type="entry name" value="TMP-TENI"/>
    <property type="match status" value="1"/>
</dbReference>
<dbReference type="CDD" id="cd00564">
    <property type="entry name" value="TMP_TenI"/>
    <property type="match status" value="1"/>
</dbReference>
<gene>
    <name evidence="4" type="ORF">MGR_3653</name>
</gene>
<evidence type="ECO:0000313" key="4">
    <source>
        <dbReference type="EMBL" id="CAM77245.1"/>
    </source>
</evidence>
<dbReference type="GO" id="GO:0004789">
    <property type="term" value="F:thiamine-phosphate diphosphorylase activity"/>
    <property type="evidence" value="ECO:0007669"/>
    <property type="project" value="TreeGrafter"/>
</dbReference>
<dbReference type="GO" id="GO:0009228">
    <property type="term" value="P:thiamine biosynthetic process"/>
    <property type="evidence" value="ECO:0007669"/>
    <property type="project" value="UniProtKB-KW"/>
</dbReference>
<dbReference type="InterPro" id="IPR036206">
    <property type="entry name" value="ThiamineP_synth_sf"/>
</dbReference>
<dbReference type="PANTHER" id="PTHR20857">
    <property type="entry name" value="THIAMINE-PHOSPHATE PYROPHOSPHORYLASE"/>
    <property type="match status" value="1"/>
</dbReference>
<dbReference type="InterPro" id="IPR022998">
    <property type="entry name" value="ThiamineP_synth_TenI"/>
</dbReference>
<protein>
    <submittedName>
        <fullName evidence="4">Thiamine monophosphate synthase</fullName>
    </submittedName>
</protein>
<feature type="domain" description="Thiamine phosphate synthase/TenI" evidence="3">
    <location>
        <begin position="53"/>
        <end position="207"/>
    </location>
</feature>
<organism evidence="4">
    <name type="scientific">Magnetospirillum gryphiswaldense</name>
    <dbReference type="NCBI Taxonomy" id="55518"/>
    <lineage>
        <taxon>Bacteria</taxon>
        <taxon>Pseudomonadati</taxon>
        <taxon>Pseudomonadota</taxon>
        <taxon>Alphaproteobacteria</taxon>
        <taxon>Rhodospirillales</taxon>
        <taxon>Rhodospirillaceae</taxon>
        <taxon>Magnetospirillum</taxon>
    </lineage>
</organism>
<evidence type="ECO:0000256" key="1">
    <source>
        <dbReference type="ARBA" id="ARBA00004948"/>
    </source>
</evidence>
<keyword evidence="2" id="KW-0784">Thiamine biosynthesis</keyword>
<accession>A4U2Y8</accession>
<comment type="pathway">
    <text evidence="1">Cofactor biosynthesis; thiamine diphosphate biosynthesis.</text>
</comment>
<sequence>MAANSCTLGAMTLAEPRPHHNSAARRIPRLVLLTDDQRLPDPLPAIARLPAGSAVILRHHDWPERRQLAHSVARLCRLKRLILLVANDWRLAAEIGADGVHLAEGLARHGLTASCRLWRRRHGALLSVAAHSALALGRAAHLGADFCLLSQAFPSRSHPGKPALGPVRFAILAQSSRLPVIALGGVNRQSWRRLPKFCTHGWAAIDGLCPPK</sequence>
<dbReference type="InterPro" id="IPR013785">
    <property type="entry name" value="Aldolase_TIM"/>
</dbReference>
<evidence type="ECO:0000256" key="2">
    <source>
        <dbReference type="ARBA" id="ARBA00022977"/>
    </source>
</evidence>
<reference evidence="4" key="1">
    <citation type="journal article" date="2007" name="J. Bacteriol.">
        <title>Comparative genome analysis of four magnetotactic bacteria reveals a complex set of group-specific genes implicated in magnetosome biomineralization and function.</title>
        <authorList>
            <person name="Richter M."/>
            <person name="Kube M."/>
            <person name="Bazylinski D.A."/>
            <person name="Lombardot T."/>
            <person name="Gloeckner F.O."/>
            <person name="Reinhardt R."/>
            <person name="Schueler D."/>
        </authorList>
    </citation>
    <scope>NUCLEOTIDE SEQUENCE</scope>
    <source>
        <strain evidence="4">MSR-1</strain>
    </source>
</reference>
<dbReference type="AlphaFoldDB" id="A4U2Y8"/>
<proteinExistence type="predicted"/>